<accession>A0A2P7SLV0</accession>
<organism evidence="2 3">
    <name type="scientific">Kumtagia ephedrae</name>
    <dbReference type="NCBI Taxonomy" id="2116701"/>
    <lineage>
        <taxon>Bacteria</taxon>
        <taxon>Pseudomonadati</taxon>
        <taxon>Pseudomonadota</taxon>
        <taxon>Alphaproteobacteria</taxon>
        <taxon>Hyphomicrobiales</taxon>
        <taxon>Phyllobacteriaceae</taxon>
        <taxon>Kumtagia</taxon>
    </lineage>
</organism>
<dbReference type="AlphaFoldDB" id="A0A2P7SLV0"/>
<sequence length="61" mass="6021">MTGGRGGGDKTTQRSGKTGGRQATPSPAPEKVSGAGPAAAEHSKDAKAARSGRQPGAYVKK</sequence>
<keyword evidence="3" id="KW-1185">Reference proteome</keyword>
<reference evidence="2 3" key="1">
    <citation type="submission" date="2018-03" db="EMBL/GenBank/DDBJ databases">
        <title>The draft genome of Mesorhizobium sp. 6GN-30.</title>
        <authorList>
            <person name="Liu L."/>
            <person name="Li L."/>
            <person name="Wang T."/>
            <person name="Zhang X."/>
            <person name="Liang L."/>
        </authorList>
    </citation>
    <scope>NUCLEOTIDE SEQUENCE [LARGE SCALE GENOMIC DNA]</scope>
    <source>
        <strain evidence="2 3">6GN30</strain>
    </source>
</reference>
<gene>
    <name evidence="2" type="ORF">C7I84_06175</name>
</gene>
<evidence type="ECO:0000256" key="1">
    <source>
        <dbReference type="SAM" id="MobiDB-lite"/>
    </source>
</evidence>
<dbReference type="EMBL" id="PXYK01000005">
    <property type="protein sequence ID" value="PSJ63458.1"/>
    <property type="molecule type" value="Genomic_DNA"/>
</dbReference>
<feature type="region of interest" description="Disordered" evidence="1">
    <location>
        <begin position="1"/>
        <end position="61"/>
    </location>
</feature>
<dbReference type="Proteomes" id="UP000241229">
    <property type="component" value="Unassembled WGS sequence"/>
</dbReference>
<comment type="caution">
    <text evidence="2">The sequence shown here is derived from an EMBL/GenBank/DDBJ whole genome shotgun (WGS) entry which is preliminary data.</text>
</comment>
<evidence type="ECO:0000313" key="3">
    <source>
        <dbReference type="Proteomes" id="UP000241229"/>
    </source>
</evidence>
<dbReference type="OrthoDB" id="8095658at2"/>
<proteinExistence type="predicted"/>
<protein>
    <submittedName>
        <fullName evidence="2">Uncharacterized protein</fullName>
    </submittedName>
</protein>
<feature type="compositionally biased region" description="Polar residues" evidence="1">
    <location>
        <begin position="13"/>
        <end position="25"/>
    </location>
</feature>
<evidence type="ECO:0000313" key="2">
    <source>
        <dbReference type="EMBL" id="PSJ63458.1"/>
    </source>
</evidence>
<name>A0A2P7SLV0_9HYPH</name>